<dbReference type="Pfam" id="PF19295">
    <property type="entry name" value="SufBD_N"/>
    <property type="match status" value="1"/>
</dbReference>
<evidence type="ECO:0000259" key="1">
    <source>
        <dbReference type="Pfam" id="PF19295"/>
    </source>
</evidence>
<protein>
    <recommendedName>
        <fullName evidence="1">SUF system FeS cluster assembly SufBD N-terminal domain-containing protein</fullName>
    </recommendedName>
</protein>
<feature type="domain" description="SUF system FeS cluster assembly SufBD N-terminal" evidence="1">
    <location>
        <begin position="12"/>
        <end position="55"/>
    </location>
</feature>
<feature type="non-terminal residue" evidence="2">
    <location>
        <position position="76"/>
    </location>
</feature>
<dbReference type="InterPro" id="IPR037284">
    <property type="entry name" value="SUF_FeS_clus_asmbl_SufBD_sf"/>
</dbReference>
<reference evidence="2" key="1">
    <citation type="submission" date="2018-05" db="EMBL/GenBank/DDBJ databases">
        <authorList>
            <person name="Lanie J.A."/>
            <person name="Ng W.-L."/>
            <person name="Kazmierczak K.M."/>
            <person name="Andrzejewski T.M."/>
            <person name="Davidsen T.M."/>
            <person name="Wayne K.J."/>
            <person name="Tettelin H."/>
            <person name="Glass J.I."/>
            <person name="Rusch D."/>
            <person name="Podicherti R."/>
            <person name="Tsui H.-C.T."/>
            <person name="Winkler M.E."/>
        </authorList>
    </citation>
    <scope>NUCLEOTIDE SEQUENCE</scope>
</reference>
<accession>A0A382CM03</accession>
<evidence type="ECO:0000313" key="2">
    <source>
        <dbReference type="EMBL" id="SVB26864.1"/>
    </source>
</evidence>
<name>A0A382CM03_9ZZZZ</name>
<sequence length="76" mass="8548">MAQLPSQGKDHEFRRKAMDAFCSAGFPSRQWETWKYTDLKPIASKGFQLIPKESTDSTHETASKLLATCDLEAEPS</sequence>
<dbReference type="InterPro" id="IPR045595">
    <property type="entry name" value="SufBD_N"/>
</dbReference>
<dbReference type="SUPFAM" id="SSF101960">
    <property type="entry name" value="Stabilizer of iron transporter SufD"/>
    <property type="match status" value="1"/>
</dbReference>
<dbReference type="EMBL" id="UINC01035062">
    <property type="protein sequence ID" value="SVB26864.1"/>
    <property type="molecule type" value="Genomic_DNA"/>
</dbReference>
<dbReference type="AlphaFoldDB" id="A0A382CM03"/>
<proteinExistence type="predicted"/>
<organism evidence="2">
    <name type="scientific">marine metagenome</name>
    <dbReference type="NCBI Taxonomy" id="408172"/>
    <lineage>
        <taxon>unclassified sequences</taxon>
        <taxon>metagenomes</taxon>
        <taxon>ecological metagenomes</taxon>
    </lineage>
</organism>
<gene>
    <name evidence="2" type="ORF">METZ01_LOCUS179718</name>
</gene>